<dbReference type="EMBL" id="JAABOA010000616">
    <property type="protein sequence ID" value="KAF9583715.1"/>
    <property type="molecule type" value="Genomic_DNA"/>
</dbReference>
<evidence type="ECO:0000313" key="2">
    <source>
        <dbReference type="EMBL" id="KAF9583715.1"/>
    </source>
</evidence>
<feature type="compositionally biased region" description="Polar residues" evidence="1">
    <location>
        <begin position="42"/>
        <end position="59"/>
    </location>
</feature>
<dbReference type="AlphaFoldDB" id="A0A9P6FZU9"/>
<dbReference type="Proteomes" id="UP000780801">
    <property type="component" value="Unassembled WGS sequence"/>
</dbReference>
<organism evidence="2 3">
    <name type="scientific">Lunasporangiospora selenospora</name>
    <dbReference type="NCBI Taxonomy" id="979761"/>
    <lineage>
        <taxon>Eukaryota</taxon>
        <taxon>Fungi</taxon>
        <taxon>Fungi incertae sedis</taxon>
        <taxon>Mucoromycota</taxon>
        <taxon>Mortierellomycotina</taxon>
        <taxon>Mortierellomycetes</taxon>
        <taxon>Mortierellales</taxon>
        <taxon>Mortierellaceae</taxon>
        <taxon>Lunasporangiospora</taxon>
    </lineage>
</organism>
<dbReference type="OrthoDB" id="2449106at2759"/>
<comment type="caution">
    <text evidence="2">The sequence shown here is derived from an EMBL/GenBank/DDBJ whole genome shotgun (WGS) entry which is preliminary data.</text>
</comment>
<reference evidence="2" key="1">
    <citation type="journal article" date="2020" name="Fungal Divers.">
        <title>Resolving the Mortierellaceae phylogeny through synthesis of multi-gene phylogenetics and phylogenomics.</title>
        <authorList>
            <person name="Vandepol N."/>
            <person name="Liber J."/>
            <person name="Desiro A."/>
            <person name="Na H."/>
            <person name="Kennedy M."/>
            <person name="Barry K."/>
            <person name="Grigoriev I.V."/>
            <person name="Miller A.N."/>
            <person name="O'Donnell K."/>
            <person name="Stajich J.E."/>
            <person name="Bonito G."/>
        </authorList>
    </citation>
    <scope>NUCLEOTIDE SEQUENCE</scope>
    <source>
        <strain evidence="2">KOD1015</strain>
    </source>
</reference>
<sequence>MEPVLDPHVMAMDAFQLHNGVTPFNNYNDQYDQSQEYDTNAQAGNINEANGHSYLTSAPGSYPSEPYGNRGYGPLDGDSASDLELMMTDDGGSGYAAPTSIGFVYANEKRFSDFHALFRSVPDEEKLIEGNSQNPEKEENEQTE</sequence>
<keyword evidence="3" id="KW-1185">Reference proteome</keyword>
<proteinExistence type="predicted"/>
<accession>A0A9P6FZU9</accession>
<feature type="region of interest" description="Disordered" evidence="1">
    <location>
        <begin position="42"/>
        <end position="86"/>
    </location>
</feature>
<gene>
    <name evidence="2" type="ORF">BGW38_008783</name>
</gene>
<evidence type="ECO:0000256" key="1">
    <source>
        <dbReference type="SAM" id="MobiDB-lite"/>
    </source>
</evidence>
<feature type="region of interest" description="Disordered" evidence="1">
    <location>
        <begin position="123"/>
        <end position="144"/>
    </location>
</feature>
<protein>
    <submittedName>
        <fullName evidence="2">Uncharacterized protein</fullName>
    </submittedName>
</protein>
<name>A0A9P6FZU9_9FUNG</name>
<evidence type="ECO:0000313" key="3">
    <source>
        <dbReference type="Proteomes" id="UP000780801"/>
    </source>
</evidence>